<dbReference type="HOGENOM" id="CLU_147206_0_0_12"/>
<protein>
    <submittedName>
        <fullName evidence="1">Uncharacterized protein</fullName>
    </submittedName>
</protein>
<dbReference type="RefSeq" id="WP_025408770.1">
    <property type="nucleotide sequence ID" value="NZ_CP005756.1"/>
</dbReference>
<gene>
    <name evidence="1" type="ORF">BCO_0009200</name>
</gene>
<evidence type="ECO:0000313" key="1">
    <source>
        <dbReference type="EMBL" id="AHH11522.1"/>
    </source>
</evidence>
<dbReference type="InterPro" id="IPR009941">
    <property type="entry name" value="DUF1473"/>
</dbReference>
<keyword evidence="1" id="KW-0614">Plasmid</keyword>
<reference evidence="1" key="1">
    <citation type="submission" date="2013-04" db="EMBL/GenBank/DDBJ databases">
        <title>Comparative Genomics of Relapsing Fever Spirochetes.</title>
        <authorList>
            <person name="Schwan T.G."/>
            <person name="Raffel S.J."/>
            <person name="Porcella S.F."/>
            <person name="Martens C.A."/>
            <person name="Bruno D.P."/>
            <person name="Ricklefs S.M."/>
            <person name="Barbian K.B."/>
        </authorList>
    </citation>
    <scope>NUCLEOTIDE SEQUENCE</scope>
    <source>
        <strain evidence="1">Co53</strain>
        <plasmid evidence="1">unnamed</plasmid>
    </source>
</reference>
<organism evidence="1">
    <name type="scientific">Borrelia coriaceae ATCC 43381</name>
    <dbReference type="NCBI Taxonomy" id="1408429"/>
    <lineage>
        <taxon>Bacteria</taxon>
        <taxon>Pseudomonadati</taxon>
        <taxon>Spirochaetota</taxon>
        <taxon>Spirochaetia</taxon>
        <taxon>Spirochaetales</taxon>
        <taxon>Borreliaceae</taxon>
        <taxon>Borrelia</taxon>
    </lineage>
</organism>
<dbReference type="Pfam" id="PF07341">
    <property type="entry name" value="DUF1473"/>
    <property type="match status" value="1"/>
</dbReference>
<geneLocation type="plasmid" evidence="1">
    <name>unnamed</name>
</geneLocation>
<proteinExistence type="predicted"/>
<dbReference type="EMBL" id="CP005756">
    <property type="protein sequence ID" value="AHH11522.1"/>
    <property type="molecule type" value="Genomic_DNA"/>
</dbReference>
<dbReference type="AlphaFoldDB" id="W5SXB9"/>
<accession>W5SXB9</accession>
<name>W5SXB9_9SPIR</name>
<sequence length="143" mass="17342">MITRYKMNILTKDQTHTFEVKVLPVYKWDSILGFSQNYGLEKLNELEYLKAITDLMIKPNFLDEFYFILNENRKYIAYYKDYLTAILYSIQFDTFKLDPDFKKPSFVYLSHYLNNADGFVQFDYIDDSWNYEQIIQNIKNIKI</sequence>